<organism evidence="3 4">
    <name type="scientific">Candidatus Nephthysia bennettiae</name>
    <dbReference type="NCBI Taxonomy" id="3127016"/>
    <lineage>
        <taxon>Bacteria</taxon>
        <taxon>Bacillati</taxon>
        <taxon>Candidatus Dormiibacterota</taxon>
        <taxon>Candidatus Dormibacteria</taxon>
        <taxon>Candidatus Dormibacterales</taxon>
        <taxon>Candidatus Dormibacteraceae</taxon>
        <taxon>Candidatus Nephthysia</taxon>
    </lineage>
</organism>
<evidence type="ECO:0000313" key="4">
    <source>
        <dbReference type="Proteomes" id="UP000612893"/>
    </source>
</evidence>
<evidence type="ECO:0000259" key="2">
    <source>
        <dbReference type="Pfam" id="PF07811"/>
    </source>
</evidence>
<dbReference type="AlphaFoldDB" id="A0A934N1F3"/>
<comment type="caution">
    <text evidence="3">The sequence shown here is derived from an EMBL/GenBank/DDBJ whole genome shotgun (WGS) entry which is preliminary data.</text>
</comment>
<dbReference type="Proteomes" id="UP000612893">
    <property type="component" value="Unassembled WGS sequence"/>
</dbReference>
<keyword evidence="4" id="KW-1185">Reference proteome</keyword>
<name>A0A934N1F3_9BACT</name>
<keyword evidence="1" id="KW-1133">Transmembrane helix</keyword>
<evidence type="ECO:0000256" key="1">
    <source>
        <dbReference type="SAM" id="Phobius"/>
    </source>
</evidence>
<dbReference type="Pfam" id="PF07811">
    <property type="entry name" value="TadE"/>
    <property type="match status" value="1"/>
</dbReference>
<keyword evidence="1" id="KW-0472">Membrane</keyword>
<dbReference type="RefSeq" id="WP_338198787.1">
    <property type="nucleotide sequence ID" value="NZ_JAEKNR010000030.1"/>
</dbReference>
<protein>
    <submittedName>
        <fullName evidence="3">Pilus assembly protein</fullName>
    </submittedName>
</protein>
<evidence type="ECO:0000313" key="3">
    <source>
        <dbReference type="EMBL" id="MBJ7596945.1"/>
    </source>
</evidence>
<gene>
    <name evidence="3" type="ORF">JF922_02500</name>
</gene>
<feature type="transmembrane region" description="Helical" evidence="1">
    <location>
        <begin position="38"/>
        <end position="60"/>
    </location>
</feature>
<feature type="domain" description="TadE-like" evidence="2">
    <location>
        <begin position="32"/>
        <end position="74"/>
    </location>
</feature>
<dbReference type="EMBL" id="JAEKNR010000030">
    <property type="protein sequence ID" value="MBJ7596945.1"/>
    <property type="molecule type" value="Genomic_DNA"/>
</dbReference>
<accession>A0A934N1F3</accession>
<proteinExistence type="predicted"/>
<dbReference type="InterPro" id="IPR012495">
    <property type="entry name" value="TadE-like_dom"/>
</dbReference>
<reference evidence="3" key="1">
    <citation type="submission" date="2020-10" db="EMBL/GenBank/DDBJ databases">
        <title>Ca. Dormibacterota MAGs.</title>
        <authorList>
            <person name="Montgomery K."/>
        </authorList>
    </citation>
    <scope>NUCLEOTIDE SEQUENCE [LARGE SCALE GENOMIC DNA]</scope>
    <source>
        <strain evidence="3">SC8812_S17_10</strain>
    </source>
</reference>
<sequence length="192" mass="19754">MRPLERLLCSAFAEAGSPRSGRGGGEAGRQGGQALVELALASVVLLLLLMAIVDFGLLFSDKLAMSNAARGGARWASKHPTSWSSATTPDSNTIEGQVQAAGGVVSVPNDDSHLTVAYYDVTSGTPVLCGSYRAASSSFVAATGYTQSTCVIPGTMVQVTITYTYPLLTPVLSSLYPGGVTVNASAAFVEET</sequence>
<keyword evidence="1" id="KW-0812">Transmembrane</keyword>